<evidence type="ECO:0000313" key="6">
    <source>
        <dbReference type="Proteomes" id="UP000016665"/>
    </source>
</evidence>
<dbReference type="Gene3D" id="4.10.75.10">
    <property type="entry name" value="Elafin-like"/>
    <property type="match status" value="2"/>
</dbReference>
<dbReference type="PROSITE" id="PS51390">
    <property type="entry name" value="WAP"/>
    <property type="match status" value="2"/>
</dbReference>
<protein>
    <recommendedName>
        <fullName evidence="4">WAP domain-containing protein</fullName>
    </recommendedName>
</protein>
<feature type="compositionally biased region" description="Basic and acidic residues" evidence="3">
    <location>
        <begin position="215"/>
        <end position="228"/>
    </location>
</feature>
<feature type="region of interest" description="Disordered" evidence="3">
    <location>
        <begin position="213"/>
        <end position="339"/>
    </location>
</feature>
<dbReference type="FunFam" id="4.10.75.10:FF:000001">
    <property type="entry name" value="Anosmin 1"/>
    <property type="match status" value="1"/>
</dbReference>
<evidence type="ECO:0000256" key="1">
    <source>
        <dbReference type="ARBA" id="ARBA00022729"/>
    </source>
</evidence>
<evidence type="ECO:0000256" key="2">
    <source>
        <dbReference type="ARBA" id="ARBA00023157"/>
    </source>
</evidence>
<organism evidence="5 6">
    <name type="scientific">Ficedula albicollis</name>
    <name type="common">Collared flycatcher</name>
    <name type="synonym">Muscicapa albicollis</name>
    <dbReference type="NCBI Taxonomy" id="59894"/>
    <lineage>
        <taxon>Eukaryota</taxon>
        <taxon>Metazoa</taxon>
        <taxon>Chordata</taxon>
        <taxon>Craniata</taxon>
        <taxon>Vertebrata</taxon>
        <taxon>Euteleostomi</taxon>
        <taxon>Archelosauria</taxon>
        <taxon>Archosauria</taxon>
        <taxon>Dinosauria</taxon>
        <taxon>Saurischia</taxon>
        <taxon>Theropoda</taxon>
        <taxon>Coelurosauria</taxon>
        <taxon>Aves</taxon>
        <taxon>Neognathae</taxon>
        <taxon>Neoaves</taxon>
        <taxon>Telluraves</taxon>
        <taxon>Australaves</taxon>
        <taxon>Passeriformes</taxon>
        <taxon>Muscicapidae</taxon>
        <taxon>Ficedula</taxon>
    </lineage>
</organism>
<feature type="domain" description="WAP" evidence="4">
    <location>
        <begin position="350"/>
        <end position="392"/>
    </location>
</feature>
<dbReference type="GeneTree" id="ENSGT00730000111410"/>
<name>A0A803VQK2_FICAL</name>
<dbReference type="CDD" id="cd00199">
    <property type="entry name" value="WAP"/>
    <property type="match status" value="1"/>
</dbReference>
<keyword evidence="6" id="KW-1185">Reference proteome</keyword>
<dbReference type="AlphaFoldDB" id="A0A803VQK2"/>
<dbReference type="SMART" id="SM00217">
    <property type="entry name" value="WAP"/>
    <property type="match status" value="2"/>
</dbReference>
<dbReference type="PANTHER" id="PTHR19441">
    <property type="entry name" value="WHEY ACDIC PROTEIN WAP"/>
    <property type="match status" value="1"/>
</dbReference>
<keyword evidence="2" id="KW-1015">Disulfide bond</keyword>
<dbReference type="SUPFAM" id="SSF57256">
    <property type="entry name" value="Elafin-like"/>
    <property type="match status" value="2"/>
</dbReference>
<dbReference type="InterPro" id="IPR050514">
    <property type="entry name" value="WAP_four-disulfide_core"/>
</dbReference>
<feature type="region of interest" description="Disordered" evidence="3">
    <location>
        <begin position="112"/>
        <end position="135"/>
    </location>
</feature>
<dbReference type="InterPro" id="IPR008197">
    <property type="entry name" value="WAP_dom"/>
</dbReference>
<keyword evidence="1" id="KW-0732">Signal</keyword>
<dbReference type="Ensembl" id="ENSFALT00000033973.1">
    <property type="protein sequence ID" value="ENSFALP00000025008.1"/>
    <property type="gene ID" value="ENSFALG00000024924.1"/>
</dbReference>
<dbReference type="PRINTS" id="PR00003">
    <property type="entry name" value="4DISULPHCORE"/>
</dbReference>
<dbReference type="GO" id="GO:0045087">
    <property type="term" value="P:innate immune response"/>
    <property type="evidence" value="ECO:0007669"/>
    <property type="project" value="TreeGrafter"/>
</dbReference>
<reference evidence="5 6" key="1">
    <citation type="journal article" date="2012" name="Nature">
        <title>The genomic landscape of species divergence in Ficedula flycatchers.</title>
        <authorList>
            <person name="Ellegren H."/>
            <person name="Smeds L."/>
            <person name="Burri R."/>
            <person name="Olason P.I."/>
            <person name="Backstrom N."/>
            <person name="Kawakami T."/>
            <person name="Kunstner A."/>
            <person name="Makinen H."/>
            <person name="Nadachowska-Brzyska K."/>
            <person name="Qvarnstrom A."/>
            <person name="Uebbing S."/>
            <person name="Wolf J.B."/>
        </authorList>
    </citation>
    <scope>NUCLEOTIDE SEQUENCE [LARGE SCALE GENOMIC DNA]</scope>
</reference>
<dbReference type="InterPro" id="IPR036645">
    <property type="entry name" value="Elafin-like_sf"/>
</dbReference>
<reference evidence="5" key="2">
    <citation type="submission" date="2025-08" db="UniProtKB">
        <authorList>
            <consortium name="Ensembl"/>
        </authorList>
    </citation>
    <scope>IDENTIFICATION</scope>
</reference>
<evidence type="ECO:0000259" key="4">
    <source>
        <dbReference type="PROSITE" id="PS51390"/>
    </source>
</evidence>
<feature type="region of interest" description="Disordered" evidence="3">
    <location>
        <begin position="1"/>
        <end position="61"/>
    </location>
</feature>
<evidence type="ECO:0000256" key="3">
    <source>
        <dbReference type="SAM" id="MobiDB-lite"/>
    </source>
</evidence>
<feature type="domain" description="WAP" evidence="4">
    <location>
        <begin position="395"/>
        <end position="445"/>
    </location>
</feature>
<feature type="compositionally biased region" description="Low complexity" evidence="3">
    <location>
        <begin position="45"/>
        <end position="59"/>
    </location>
</feature>
<dbReference type="GO" id="GO:0004867">
    <property type="term" value="F:serine-type endopeptidase inhibitor activity"/>
    <property type="evidence" value="ECO:0007669"/>
    <property type="project" value="TreeGrafter"/>
</dbReference>
<feature type="compositionally biased region" description="Polar residues" evidence="3">
    <location>
        <begin position="325"/>
        <end position="334"/>
    </location>
</feature>
<proteinExistence type="predicted"/>
<reference evidence="5" key="3">
    <citation type="submission" date="2025-09" db="UniProtKB">
        <authorList>
            <consortium name="Ensembl"/>
        </authorList>
    </citation>
    <scope>IDENTIFICATION</scope>
</reference>
<accession>A0A803VQK2</accession>
<sequence>MGQSCGWAGAPAAVGRSRAAPGQEPAQGTGSLGDSPLAELELEKNSGWNRSRSWVSSSRAEPQPRTHCWFLPASGHQRPRPGALFRLMTVQRRVRRGRDGSCPVQGALAAASLPASGTTSSPPPIATQGRGDPAARWAQCGAVRRAGAPRRRAGAPRPARGGWLLFLPGEFSAWPRSLLEAPPPWSAASSSRYLILGLCKREGGAWPCPALGSHPEGRARRPHLERSLKAGRAATAQPVPAPCPRPAASSSWRGSWLSGQSCRQHPPRMTPVSMSAWPGTARHGTPGERPASLPPSQPQGSGRGGSLCPARLGSAASLDPAWGQGSISREGTQPSPLPSAPRCPRPHLCLAAKAGVCPSPATDAVNCTAGCQSDGDCESTLKCCPAACGRACQKPDDKPGTCPPVNPGIPMLGLCTNQCKIDADCTGVQKCCRNGCGKVSCVTPIH</sequence>
<dbReference type="GO" id="GO:0005615">
    <property type="term" value="C:extracellular space"/>
    <property type="evidence" value="ECO:0007669"/>
    <property type="project" value="TreeGrafter"/>
</dbReference>
<dbReference type="Proteomes" id="UP000016665">
    <property type="component" value="Chromosome 20"/>
</dbReference>
<evidence type="ECO:0000313" key="5">
    <source>
        <dbReference type="Ensembl" id="ENSFALP00000025008.1"/>
    </source>
</evidence>
<dbReference type="Pfam" id="PF00095">
    <property type="entry name" value="WAP"/>
    <property type="match status" value="2"/>
</dbReference>
<dbReference type="GO" id="GO:0019731">
    <property type="term" value="P:antibacterial humoral response"/>
    <property type="evidence" value="ECO:0007669"/>
    <property type="project" value="TreeGrafter"/>
</dbReference>
<gene>
    <name evidence="5" type="primary">LOC101810318</name>
</gene>
<dbReference type="PANTHER" id="PTHR19441:SF30">
    <property type="entry name" value="ELAFIN"/>
    <property type="match status" value="1"/>
</dbReference>